<accession>A0A921JRM4</accession>
<evidence type="ECO:0000313" key="3">
    <source>
        <dbReference type="EMBL" id="HJE52282.1"/>
    </source>
</evidence>
<organism evidence="3 4">
    <name type="scientific">Tessaracoccus flavescens</name>
    <dbReference type="NCBI Taxonomy" id="399497"/>
    <lineage>
        <taxon>Bacteria</taxon>
        <taxon>Bacillati</taxon>
        <taxon>Actinomycetota</taxon>
        <taxon>Actinomycetes</taxon>
        <taxon>Propionibacteriales</taxon>
        <taxon>Propionibacteriaceae</taxon>
        <taxon>Tessaracoccus</taxon>
    </lineage>
</organism>
<reference evidence="3" key="2">
    <citation type="submission" date="2021-09" db="EMBL/GenBank/DDBJ databases">
        <authorList>
            <person name="Gilroy R."/>
        </authorList>
    </citation>
    <scope>NUCLEOTIDE SEQUENCE</scope>
    <source>
        <strain evidence="3">ChiGjej3B3-7470</strain>
    </source>
</reference>
<evidence type="ECO:0000256" key="1">
    <source>
        <dbReference type="RuleBase" id="RU363015"/>
    </source>
</evidence>
<dbReference type="GO" id="GO:0005829">
    <property type="term" value="C:cytosol"/>
    <property type="evidence" value="ECO:0007669"/>
    <property type="project" value="TreeGrafter"/>
</dbReference>
<dbReference type="NCBIfam" id="TIGR00730">
    <property type="entry name" value="Rossman fold protein, TIGR00730 family"/>
    <property type="match status" value="1"/>
</dbReference>
<sequence>MTEPRPKDLQPGKKRRQGAVTLRGEEARAPMADQQLLEHKGQDDWNQRDPWRVLRIQSEFVEGFDALFDLPPSVSIFGSARTKPGDPMYEAGVELARALVKKGFGIITGGGPGIMEAGNKGAMEADGCSVGLGIELPHEQGLNEFITLGINFRYFFVRKTMFLKYSQGFITMPGGFGTLDELFEALTLIQTGKVTNFPMVLFGKDYWSPLVGWIKNTLEGGGFISPGDIDLITVTDDIEEAVAAMGEPGQFGTV</sequence>
<feature type="region of interest" description="Disordered" evidence="2">
    <location>
        <begin position="1"/>
        <end position="29"/>
    </location>
</feature>
<comment type="similarity">
    <text evidence="1">Belongs to the LOG family.</text>
</comment>
<dbReference type="GO" id="GO:0016787">
    <property type="term" value="F:hydrolase activity"/>
    <property type="evidence" value="ECO:0007669"/>
    <property type="project" value="UniProtKB-KW"/>
</dbReference>
<keyword evidence="1" id="KW-0203">Cytokinin biosynthesis</keyword>
<feature type="compositionally biased region" description="Basic and acidic residues" evidence="2">
    <location>
        <begin position="1"/>
        <end position="11"/>
    </location>
</feature>
<dbReference type="InterPro" id="IPR052341">
    <property type="entry name" value="LOG_family_nucleotidases"/>
</dbReference>
<dbReference type="GO" id="GO:0009691">
    <property type="term" value="P:cytokinin biosynthetic process"/>
    <property type="evidence" value="ECO:0007669"/>
    <property type="project" value="UniProtKB-UniRule"/>
</dbReference>
<dbReference type="Pfam" id="PF03641">
    <property type="entry name" value="Lysine_decarbox"/>
    <property type="match status" value="1"/>
</dbReference>
<protein>
    <recommendedName>
        <fullName evidence="1">Cytokinin riboside 5'-monophosphate phosphoribohydrolase</fullName>
        <ecNumber evidence="1">3.2.2.n1</ecNumber>
    </recommendedName>
</protein>
<comment type="catalytic activity">
    <reaction evidence="1">
        <text>9-ribosyl-trans-zeatin 5'-phosphate + H2O = trans-zeatin + D-ribose 5-phosphate</text>
        <dbReference type="Rhea" id="RHEA:48564"/>
        <dbReference type="ChEBI" id="CHEBI:15377"/>
        <dbReference type="ChEBI" id="CHEBI:16522"/>
        <dbReference type="ChEBI" id="CHEBI:78346"/>
        <dbReference type="ChEBI" id="CHEBI:87947"/>
        <dbReference type="EC" id="3.2.2.n1"/>
    </reaction>
</comment>
<dbReference type="Proteomes" id="UP000712713">
    <property type="component" value="Unassembled WGS sequence"/>
</dbReference>
<evidence type="ECO:0000256" key="2">
    <source>
        <dbReference type="SAM" id="MobiDB-lite"/>
    </source>
</evidence>
<dbReference type="EC" id="3.2.2.n1" evidence="1"/>
<evidence type="ECO:0000313" key="4">
    <source>
        <dbReference type="Proteomes" id="UP000712713"/>
    </source>
</evidence>
<dbReference type="PANTHER" id="PTHR43393">
    <property type="entry name" value="CYTOKININ RIBOSIDE 5'-MONOPHOSPHATE PHOSPHORIBOHYDROLASE"/>
    <property type="match status" value="1"/>
</dbReference>
<dbReference type="InterPro" id="IPR005269">
    <property type="entry name" value="LOG"/>
</dbReference>
<dbReference type="Gene3D" id="3.40.50.450">
    <property type="match status" value="1"/>
</dbReference>
<name>A0A921JRM4_9ACTN</name>
<dbReference type="PANTHER" id="PTHR43393:SF2">
    <property type="entry name" value="CYTOKININ RIBOSIDE 5'-MONOPHOSPHATE PHOSPHORIBOHYDROLASE"/>
    <property type="match status" value="1"/>
</dbReference>
<reference evidence="3" key="1">
    <citation type="journal article" date="2021" name="PeerJ">
        <title>Extensive microbial diversity within the chicken gut microbiome revealed by metagenomics and culture.</title>
        <authorList>
            <person name="Gilroy R."/>
            <person name="Ravi A."/>
            <person name="Getino M."/>
            <person name="Pursley I."/>
            <person name="Horton D.L."/>
            <person name="Alikhan N.F."/>
            <person name="Baker D."/>
            <person name="Gharbi K."/>
            <person name="Hall N."/>
            <person name="Watson M."/>
            <person name="Adriaenssens E.M."/>
            <person name="Foster-Nyarko E."/>
            <person name="Jarju S."/>
            <person name="Secka A."/>
            <person name="Antonio M."/>
            <person name="Oren A."/>
            <person name="Chaudhuri R.R."/>
            <person name="La Ragione R."/>
            <person name="Hildebrand F."/>
            <person name="Pallen M.J."/>
        </authorList>
    </citation>
    <scope>NUCLEOTIDE SEQUENCE</scope>
    <source>
        <strain evidence="3">ChiGjej3B3-7470</strain>
    </source>
</reference>
<gene>
    <name evidence="3" type="ORF">K8V15_09990</name>
</gene>
<dbReference type="AlphaFoldDB" id="A0A921JRM4"/>
<dbReference type="InterPro" id="IPR031100">
    <property type="entry name" value="LOG_fam"/>
</dbReference>
<comment type="caution">
    <text evidence="3">The sequence shown here is derived from an EMBL/GenBank/DDBJ whole genome shotgun (WGS) entry which is preliminary data.</text>
</comment>
<proteinExistence type="inferred from homology"/>
<keyword evidence="1" id="KW-0378">Hydrolase</keyword>
<dbReference type="EMBL" id="DYZF01000251">
    <property type="protein sequence ID" value="HJE52282.1"/>
    <property type="molecule type" value="Genomic_DNA"/>
</dbReference>
<comment type="catalytic activity">
    <reaction evidence="1">
        <text>N(6)-(dimethylallyl)adenosine 5'-phosphate + H2O = N(6)-dimethylallyladenine + D-ribose 5-phosphate</text>
        <dbReference type="Rhea" id="RHEA:48560"/>
        <dbReference type="ChEBI" id="CHEBI:15377"/>
        <dbReference type="ChEBI" id="CHEBI:17660"/>
        <dbReference type="ChEBI" id="CHEBI:57526"/>
        <dbReference type="ChEBI" id="CHEBI:78346"/>
        <dbReference type="EC" id="3.2.2.n1"/>
    </reaction>
</comment>
<dbReference type="SUPFAM" id="SSF102405">
    <property type="entry name" value="MCP/YpsA-like"/>
    <property type="match status" value="1"/>
</dbReference>
<dbReference type="FunFam" id="3.40.50.450:FF:000011">
    <property type="entry name" value="TIGR00730 family Rossman fold protein"/>
    <property type="match status" value="1"/>
</dbReference>